<dbReference type="Pfam" id="PF13517">
    <property type="entry name" value="FG-GAP_3"/>
    <property type="match status" value="3"/>
</dbReference>
<gene>
    <name evidence="3" type="ORF">L6773_17085</name>
</gene>
<reference evidence="3" key="2">
    <citation type="submission" date="2024-05" db="EMBL/GenBank/DDBJ databases">
        <title>Rhodohalobacter halophilus gen. nov., sp. nov., a moderately halophilic member of the family Balneolaceae.</title>
        <authorList>
            <person name="Xia J."/>
        </authorList>
    </citation>
    <scope>NUCLEOTIDE SEQUENCE</scope>
    <source>
        <strain evidence="3">WB101</strain>
    </source>
</reference>
<accession>A0ABS9KHG5</accession>
<dbReference type="InterPro" id="IPR011519">
    <property type="entry name" value="UnbV_ASPIC"/>
</dbReference>
<dbReference type="PANTHER" id="PTHR16026:SF0">
    <property type="entry name" value="CARTILAGE ACIDIC PROTEIN 1"/>
    <property type="match status" value="1"/>
</dbReference>
<reference evidence="3" key="1">
    <citation type="submission" date="2022-01" db="EMBL/GenBank/DDBJ databases">
        <authorList>
            <person name="Wang Y."/>
        </authorList>
    </citation>
    <scope>NUCLEOTIDE SEQUENCE</scope>
    <source>
        <strain evidence="3">WB101</strain>
    </source>
</reference>
<evidence type="ECO:0000313" key="4">
    <source>
        <dbReference type="Proteomes" id="UP001165366"/>
    </source>
</evidence>
<dbReference type="InterPro" id="IPR027039">
    <property type="entry name" value="Crtac1"/>
</dbReference>
<dbReference type="Proteomes" id="UP001165366">
    <property type="component" value="Unassembled WGS sequence"/>
</dbReference>
<protein>
    <submittedName>
        <fullName evidence="3">FG-GAP-like repeat-containing protein</fullName>
    </submittedName>
</protein>
<evidence type="ECO:0000256" key="1">
    <source>
        <dbReference type="ARBA" id="ARBA00022729"/>
    </source>
</evidence>
<name>A0ABS9KHG5_9BACT</name>
<evidence type="ECO:0000313" key="3">
    <source>
        <dbReference type="EMBL" id="MCG2590294.1"/>
    </source>
</evidence>
<dbReference type="InterPro" id="IPR028994">
    <property type="entry name" value="Integrin_alpha_N"/>
</dbReference>
<proteinExistence type="predicted"/>
<keyword evidence="1" id="KW-0732">Signal</keyword>
<dbReference type="InterPro" id="IPR013517">
    <property type="entry name" value="FG-GAP"/>
</dbReference>
<dbReference type="Gene3D" id="2.130.10.130">
    <property type="entry name" value="Integrin alpha, N-terminal"/>
    <property type="match status" value="4"/>
</dbReference>
<dbReference type="Pfam" id="PF07593">
    <property type="entry name" value="UnbV_ASPIC"/>
    <property type="match status" value="2"/>
</dbReference>
<dbReference type="PANTHER" id="PTHR16026">
    <property type="entry name" value="CARTILAGE ACIDIC PROTEIN 1"/>
    <property type="match status" value="1"/>
</dbReference>
<comment type="caution">
    <text evidence="3">The sequence shown here is derived from an EMBL/GenBank/DDBJ whole genome shotgun (WGS) entry which is preliminary data.</text>
</comment>
<organism evidence="3 4">
    <name type="scientific">Rhodohalobacter sulfatireducens</name>
    <dbReference type="NCBI Taxonomy" id="2911366"/>
    <lineage>
        <taxon>Bacteria</taxon>
        <taxon>Pseudomonadati</taxon>
        <taxon>Balneolota</taxon>
        <taxon>Balneolia</taxon>
        <taxon>Balneolales</taxon>
        <taxon>Balneolaceae</taxon>
        <taxon>Rhodohalobacter</taxon>
    </lineage>
</organism>
<keyword evidence="4" id="KW-1185">Reference proteome</keyword>
<dbReference type="EMBL" id="JAKLWS010000030">
    <property type="protein sequence ID" value="MCG2590294.1"/>
    <property type="molecule type" value="Genomic_DNA"/>
</dbReference>
<feature type="domain" description="ASPIC/UnbV" evidence="2">
    <location>
        <begin position="1150"/>
        <end position="1207"/>
    </location>
</feature>
<sequence length="1227" mass="136853">MLSGCNKSTELNWKNEDGYRWSNISTEIFGSTGFKSLPSSHTGIGFINIIKRSAIDKNRHYLNGSGVAAGDVDGDGLTDLYFSGLSNPNKLYKNVGGMKFEDITAQAGVTHEGVYSTGATFADVNGNGHLDLLVTAMHGNNTLYINDGTGKFTLSEESGLGAAKGSNTMALADISGNGYPDLYITRYKEQSVKDIYTTEELAWENILKEPFHKPTDSYTLVPPFDKHYELVRQDGELVGITELGEVDELYYNNGGEFEKVLDTAKVFLDEDGKPFGLQPDWGLTAKFHDLNSDGLEDLYVCNDFHTPDRIWINQGDGTFKAIGWQAIRNLSYSCMAVDFSDVNRDERVDIFTTEMLDTEHHRRLSQASSEDHVAIPIGDIQSRPMHNRNSMYIQREDETFAETSWISGVPATGWSWATRFMDIDLDGFEDLIVATGYLYNILDIDAQYTMIRNRRNMDEHFMEFVDLVEPLELRNQFLRNNGISSDPKFASTFTNVSDEWGFKDQDISQGMALVDLNNDGALDIVMNRMNKEVAIYENTTKASRIAVRLKGSAPNTQALGSKVSIKGGPVVQEKQISAGGDYASGSDLMIMFAADPNNSNHQINIIWPDGSISKLDNVKANRIYEISESEIEILPSSENHNSSTPATSLFKDISENIGHSHHEDYFEDFYYQPLLPFKLSQQGPGLAWLDIFKNNVDDLLISSGKGGSLAIYENLGDGEFRQRNLEGLTELAKGDQTAIVGWEEENFTRVFVGSSNYERGTSYAPSVYNFKIYEDGTVLKDSVRGSFSTTGPVTAADITENGYPDLFIGGNFKPGQYPANANSRFIRNQQGKFESNFTNSQLIEDLGLVTGAVFSDFNRDGKQELLISREWGSLKLLESKDGTFIDKTKEMDLDKYTGVWKGVSTGDFNNDGLPDIVAANIGLNTPYQIHQDFPIRIYYQNLIANRRMEIIESYADEEGNYLPRRRLYNFLEQQIMLNKMENHEEFSSSTLQEIFGNGYQNIPFKTVNTLQSMVFINTSEGFEAHPLPQVAQFTMAFHPAIGDFNNDGNEDLFLSQNFFAVNNSIPRMDSGRGLLLNGDGKGNFYPIPGSESGIKMYGEQRGAAISDINADGRADLVVSQNGAQTKLFLNQAKRAGYTVKLHGPATNRDAIGSSIRLVYQNGTKGPRREVQSGGGYWAQNSYTQILGASNQVKEIEINWFDNTNQTIPITDGERTYNIYHQSNDEPI</sequence>
<dbReference type="SUPFAM" id="SSF69318">
    <property type="entry name" value="Integrin alpha N-terminal domain"/>
    <property type="match status" value="2"/>
</dbReference>
<evidence type="ECO:0000259" key="2">
    <source>
        <dbReference type="Pfam" id="PF07593"/>
    </source>
</evidence>
<feature type="domain" description="ASPIC/UnbV" evidence="2">
    <location>
        <begin position="558"/>
        <end position="624"/>
    </location>
</feature>